<keyword evidence="1" id="KW-0812">Transmembrane</keyword>
<feature type="transmembrane region" description="Helical" evidence="1">
    <location>
        <begin position="207"/>
        <end position="225"/>
    </location>
</feature>
<protein>
    <submittedName>
        <fullName evidence="2">Uncharacterized protein</fullName>
    </submittedName>
</protein>
<reference evidence="2 3" key="1">
    <citation type="submission" date="2018-06" db="EMBL/GenBank/DDBJ databases">
        <authorList>
            <consortium name="Pathogen Informatics"/>
            <person name="Doyle S."/>
        </authorList>
    </citation>
    <scope>NUCLEOTIDE SEQUENCE [LARGE SCALE GENOMIC DNA]</scope>
    <source>
        <strain evidence="2 3">NCTC13063</strain>
    </source>
</reference>
<organism evidence="2 3">
    <name type="scientific">Segatella buccae</name>
    <dbReference type="NCBI Taxonomy" id="28126"/>
    <lineage>
        <taxon>Bacteria</taxon>
        <taxon>Pseudomonadati</taxon>
        <taxon>Bacteroidota</taxon>
        <taxon>Bacteroidia</taxon>
        <taxon>Bacteroidales</taxon>
        <taxon>Prevotellaceae</taxon>
        <taxon>Segatella</taxon>
    </lineage>
</organism>
<feature type="transmembrane region" description="Helical" evidence="1">
    <location>
        <begin position="289"/>
        <end position="308"/>
    </location>
</feature>
<evidence type="ECO:0000313" key="2">
    <source>
        <dbReference type="EMBL" id="SUB79536.1"/>
    </source>
</evidence>
<feature type="transmembrane region" description="Helical" evidence="1">
    <location>
        <begin position="73"/>
        <end position="103"/>
    </location>
</feature>
<feature type="transmembrane region" description="Helical" evidence="1">
    <location>
        <begin position="115"/>
        <end position="143"/>
    </location>
</feature>
<feature type="transmembrane region" description="Helical" evidence="1">
    <location>
        <begin position="237"/>
        <end position="257"/>
    </location>
</feature>
<name>A0AAQ1UHM9_9BACT</name>
<feature type="transmembrane region" description="Helical" evidence="1">
    <location>
        <begin position="12"/>
        <end position="30"/>
    </location>
</feature>
<dbReference type="Proteomes" id="UP000255283">
    <property type="component" value="Unassembled WGS sequence"/>
</dbReference>
<accession>A0AAQ1UHM9</accession>
<dbReference type="EMBL" id="UGTJ01000001">
    <property type="protein sequence ID" value="SUB79536.1"/>
    <property type="molecule type" value="Genomic_DNA"/>
</dbReference>
<dbReference type="AlphaFoldDB" id="A0AAQ1UHM9"/>
<dbReference type="RefSeq" id="WP_004340406.1">
    <property type="nucleotide sequence ID" value="NZ_DBFWLE010000018.1"/>
</dbReference>
<keyword evidence="1" id="KW-1133">Transmembrane helix</keyword>
<sequence>MRIKRLQNRIAESKFALPAVTVYTILVWLVGGLFSHQQWVTFGCTVIAGYLMVELNNQNSLMRIYSRMVSCSFLVLLNMANFLFSSSETLATILSFVAFYLFFFHAYQDKTASGWVFYAFLCLGIGSIFFVQLLFYIPVLWLLMAFRILSFSPRTLFASILGLLVPYWFVGGYLAYSGETDTLMAHLVELTTFSPILDYSCLKPEHVMSLALVGILGFTGMGHFWHSSYKDKIRTRMIYEIFIAIFWTTLVFMALQPRHFDKLLGILIINTSPLIAHFIALTHTKITNIAFLLIIIGTLTMTVINLLITNQLWIF</sequence>
<evidence type="ECO:0000313" key="3">
    <source>
        <dbReference type="Proteomes" id="UP000255283"/>
    </source>
</evidence>
<keyword evidence="1" id="KW-0472">Membrane</keyword>
<proteinExistence type="predicted"/>
<evidence type="ECO:0000256" key="1">
    <source>
        <dbReference type="SAM" id="Phobius"/>
    </source>
</evidence>
<gene>
    <name evidence="2" type="ORF">NCTC13063_00803</name>
</gene>
<feature type="transmembrane region" description="Helical" evidence="1">
    <location>
        <begin position="155"/>
        <end position="176"/>
    </location>
</feature>
<feature type="transmembrane region" description="Helical" evidence="1">
    <location>
        <begin position="36"/>
        <end position="53"/>
    </location>
</feature>
<comment type="caution">
    <text evidence="2">The sequence shown here is derived from an EMBL/GenBank/DDBJ whole genome shotgun (WGS) entry which is preliminary data.</text>
</comment>